<sequence>MSLSFILLPKILGDDARGLLSISPLSSLSEAPEFTIDSLQQIGPDIRVCLKPRY</sequence>
<dbReference type="InterPro" id="IPR024072">
    <property type="entry name" value="DHFR-like_dom_sf"/>
</dbReference>
<dbReference type="AlphaFoldDB" id="A0A2X2BZU9"/>
<accession>A0A2X2BZU9</accession>
<evidence type="ECO:0000313" key="1">
    <source>
        <dbReference type="EMBL" id="SPZ00614.1"/>
    </source>
</evidence>
<name>A0A2X2BZU9_PROMI</name>
<dbReference type="Gene3D" id="3.40.430.10">
    <property type="entry name" value="Dihydrofolate Reductase, subunit A"/>
    <property type="match status" value="1"/>
</dbReference>
<proteinExistence type="predicted"/>
<reference evidence="1 2" key="1">
    <citation type="submission" date="2018-06" db="EMBL/GenBank/DDBJ databases">
        <authorList>
            <consortium name="Pathogen Informatics"/>
            <person name="Doyle S."/>
        </authorList>
    </citation>
    <scope>NUCLEOTIDE SEQUENCE [LARGE SCALE GENOMIC DNA]</scope>
    <source>
        <strain evidence="1 2">NCTC10975</strain>
    </source>
</reference>
<protein>
    <submittedName>
        <fullName evidence="1">Diaminohydroxyphosphoribosylaminopyrimidine deaminase and 5-amino-6-(5-phosphoribosylamino)uracil reductase</fullName>
    </submittedName>
</protein>
<organism evidence="1 2">
    <name type="scientific">Proteus mirabilis</name>
    <dbReference type="NCBI Taxonomy" id="584"/>
    <lineage>
        <taxon>Bacteria</taxon>
        <taxon>Pseudomonadati</taxon>
        <taxon>Pseudomonadota</taxon>
        <taxon>Gammaproteobacteria</taxon>
        <taxon>Enterobacterales</taxon>
        <taxon>Morganellaceae</taxon>
        <taxon>Proteus</taxon>
    </lineage>
</organism>
<evidence type="ECO:0000313" key="2">
    <source>
        <dbReference type="Proteomes" id="UP000251485"/>
    </source>
</evidence>
<dbReference type="Proteomes" id="UP000251485">
    <property type="component" value="Unassembled WGS sequence"/>
</dbReference>
<gene>
    <name evidence="1" type="primary">ribD_1</name>
    <name evidence="1" type="ORF">NCTC10975_03692</name>
</gene>
<dbReference type="EMBL" id="UAUE01000026">
    <property type="protein sequence ID" value="SPZ00614.1"/>
    <property type="molecule type" value="Genomic_DNA"/>
</dbReference>